<keyword evidence="4" id="KW-1185">Reference proteome</keyword>
<protein>
    <recommendedName>
        <fullName evidence="2">DUF4097 domain-containing protein</fullName>
    </recommendedName>
</protein>
<evidence type="ECO:0000256" key="1">
    <source>
        <dbReference type="SAM" id="SignalP"/>
    </source>
</evidence>
<reference evidence="3 4" key="1">
    <citation type="submission" date="2019-05" db="EMBL/GenBank/DDBJ databases">
        <title>Georgenia *** sp. nov., and Georgenia *** sp. nov., isolated from the intestinal contents of plateau pika (Ochotona curzoniae) in the Qinghai-Tibet plateau of China.</title>
        <authorList>
            <person name="Tian Z."/>
        </authorList>
    </citation>
    <scope>NUCLEOTIDE SEQUENCE [LARGE SCALE GENOMIC DNA]</scope>
    <source>
        <strain evidence="3 4">Z294</strain>
    </source>
</reference>
<dbReference type="EMBL" id="CP040899">
    <property type="protein sequence ID" value="QDB79503.1"/>
    <property type="molecule type" value="Genomic_DNA"/>
</dbReference>
<feature type="domain" description="DUF4097" evidence="2">
    <location>
        <begin position="123"/>
        <end position="216"/>
    </location>
</feature>
<gene>
    <name evidence="3" type="ORF">FE251_09050</name>
</gene>
<sequence>MTPSTRSTVRVAGSVLALLIVLSAALSAAAQAARTSTTSTHALPANLTSVELVNEIGRVLVTAVDATEEPRVVLTATGGFSDPTFEVSESGGAVSLDGRCPTDQWFGPCDVDWEIFVPADIDVAVRTAVGDVVVTGAGRTVRAVSEVGSVTVAGVRAQTLDVQSSVGDVVVDVDVAPELLTARTSTGDVEVTLPAGSTAYQVRSSTSVGSVRTQVPVDDGSPHRLELLTSVGDVSVRTG</sequence>
<dbReference type="InterPro" id="IPR025164">
    <property type="entry name" value="Toastrack_DUF4097"/>
</dbReference>
<dbReference type="Pfam" id="PF13349">
    <property type="entry name" value="DUF4097"/>
    <property type="match status" value="1"/>
</dbReference>
<evidence type="ECO:0000313" key="3">
    <source>
        <dbReference type="EMBL" id="QDB79503.1"/>
    </source>
</evidence>
<accession>A0ABX5VMR9</accession>
<organism evidence="3 4">
    <name type="scientific">Georgenia wutianyii</name>
    <dbReference type="NCBI Taxonomy" id="2585135"/>
    <lineage>
        <taxon>Bacteria</taxon>
        <taxon>Bacillati</taxon>
        <taxon>Actinomycetota</taxon>
        <taxon>Actinomycetes</taxon>
        <taxon>Micrococcales</taxon>
        <taxon>Bogoriellaceae</taxon>
        <taxon>Georgenia</taxon>
    </lineage>
</organism>
<evidence type="ECO:0000259" key="2">
    <source>
        <dbReference type="Pfam" id="PF13349"/>
    </source>
</evidence>
<name>A0ABX5VMR9_9MICO</name>
<feature type="chain" id="PRO_5045658634" description="DUF4097 domain-containing protein" evidence="1">
    <location>
        <begin position="33"/>
        <end position="239"/>
    </location>
</feature>
<dbReference type="Proteomes" id="UP000313948">
    <property type="component" value="Chromosome"/>
</dbReference>
<dbReference type="RefSeq" id="WP_139071505.1">
    <property type="nucleotide sequence ID" value="NZ_CP040899.1"/>
</dbReference>
<proteinExistence type="predicted"/>
<evidence type="ECO:0000313" key="4">
    <source>
        <dbReference type="Proteomes" id="UP000313948"/>
    </source>
</evidence>
<feature type="signal peptide" evidence="1">
    <location>
        <begin position="1"/>
        <end position="32"/>
    </location>
</feature>
<keyword evidence="1" id="KW-0732">Signal</keyword>